<feature type="region of interest" description="Disordered" evidence="2">
    <location>
        <begin position="1"/>
        <end position="31"/>
    </location>
</feature>
<feature type="coiled-coil region" evidence="1">
    <location>
        <begin position="78"/>
        <end position="105"/>
    </location>
</feature>
<name>W7TL42_9STRA</name>
<dbReference type="Proteomes" id="UP000019335">
    <property type="component" value="Unassembled WGS sequence"/>
</dbReference>
<feature type="compositionally biased region" description="Polar residues" evidence="2">
    <location>
        <begin position="1"/>
        <end position="14"/>
    </location>
</feature>
<evidence type="ECO:0000256" key="2">
    <source>
        <dbReference type="SAM" id="MobiDB-lite"/>
    </source>
</evidence>
<evidence type="ECO:0000256" key="1">
    <source>
        <dbReference type="SAM" id="Coils"/>
    </source>
</evidence>
<evidence type="ECO:0000313" key="4">
    <source>
        <dbReference type="Proteomes" id="UP000019335"/>
    </source>
</evidence>
<accession>W7TL42</accession>
<keyword evidence="4" id="KW-1185">Reference proteome</keyword>
<sequence length="130" mass="14592">MHANFLRNNASASAGSGHFEPAPQHAGGDAANAVARVNAKLDELDRVLQDVRQKDIKRVEEEEKARLIEKVGTKAMELNKAREELAQTQLRKAQAEERLRAHELLVQIHKTIENAFVSSGRKSVYQNQNR</sequence>
<gene>
    <name evidence="3" type="ORF">Naga_100319g7</name>
</gene>
<comment type="caution">
    <text evidence="3">The sequence shown here is derived from an EMBL/GenBank/DDBJ whole genome shotgun (WGS) entry which is preliminary data.</text>
</comment>
<dbReference type="OrthoDB" id="10325368at2759"/>
<reference evidence="3 4" key="1">
    <citation type="journal article" date="2014" name="Mol. Plant">
        <title>Chromosome Scale Genome Assembly and Transcriptome Profiling of Nannochloropsis gaditana in Nitrogen Depletion.</title>
        <authorList>
            <person name="Corteggiani Carpinelli E."/>
            <person name="Telatin A."/>
            <person name="Vitulo N."/>
            <person name="Forcato C."/>
            <person name="D'Angelo M."/>
            <person name="Schiavon R."/>
            <person name="Vezzi A."/>
            <person name="Giacometti G.M."/>
            <person name="Morosinotto T."/>
            <person name="Valle G."/>
        </authorList>
    </citation>
    <scope>NUCLEOTIDE SEQUENCE [LARGE SCALE GENOMIC DNA]</scope>
    <source>
        <strain evidence="3 4">B-31</strain>
    </source>
</reference>
<dbReference type="AlphaFoldDB" id="W7TL42"/>
<organism evidence="3 4">
    <name type="scientific">Nannochloropsis gaditana</name>
    <dbReference type="NCBI Taxonomy" id="72520"/>
    <lineage>
        <taxon>Eukaryota</taxon>
        <taxon>Sar</taxon>
        <taxon>Stramenopiles</taxon>
        <taxon>Ochrophyta</taxon>
        <taxon>Eustigmatophyceae</taxon>
        <taxon>Eustigmatales</taxon>
        <taxon>Monodopsidaceae</taxon>
        <taxon>Nannochloropsis</taxon>
    </lineage>
</organism>
<dbReference type="EMBL" id="AZIL01002629">
    <property type="protein sequence ID" value="EWM21151.1"/>
    <property type="molecule type" value="Genomic_DNA"/>
</dbReference>
<evidence type="ECO:0000313" key="3">
    <source>
        <dbReference type="EMBL" id="EWM21151.1"/>
    </source>
</evidence>
<protein>
    <submittedName>
        <fullName evidence="3">Uncharacterized protein</fullName>
    </submittedName>
</protein>
<proteinExistence type="predicted"/>
<keyword evidence="1" id="KW-0175">Coiled coil</keyword>